<reference evidence="3 4" key="1">
    <citation type="submission" date="2019-03" db="EMBL/GenBank/DDBJ databases">
        <title>Draft genome sequences of novel Actinobacteria.</title>
        <authorList>
            <person name="Sahin N."/>
            <person name="Ay H."/>
            <person name="Saygin H."/>
        </authorList>
    </citation>
    <scope>NUCLEOTIDE SEQUENCE [LARGE SCALE GENOMIC DNA]</scope>
    <source>
        <strain evidence="3 4">6K102</strain>
    </source>
</reference>
<keyword evidence="4" id="KW-1185">Reference proteome</keyword>
<evidence type="ECO:0000313" key="3">
    <source>
        <dbReference type="EMBL" id="TDE24937.1"/>
    </source>
</evidence>
<evidence type="ECO:0000256" key="1">
    <source>
        <dbReference type="SAM" id="MobiDB-lite"/>
    </source>
</evidence>
<proteinExistence type="predicted"/>
<name>A0A4R5E540_9ACTN</name>
<gene>
    <name evidence="3" type="ORF">E1295_45300</name>
</gene>
<dbReference type="NCBIfam" id="NF045556">
    <property type="entry name" value="TbtD_PbtD_pyrid"/>
    <property type="match status" value="1"/>
</dbReference>
<accession>A0A4R5E540</accession>
<sequence>MRPPVPQPAGAGRRSRAPHVVFGGPRHRRSRRLPEVVPLTGLPESDAPTWHSVHVYYHAPDKDGLLLDAVRPLFDGLRGRVAAAYVLRHWRQGPHLRINVKAAPDVWERVVRPRVADVVGEYLREHPSTAALDPAESLPRHRLLAVREQEPGPLAPWPPDNSLRDAPYDSRRHVLGSDEAVGLLTDFYVEATPLLFGMLEHVRAGRDSKAGLALSLMLTIAHTSQRIDRSYLSFRMHAEGYLTWAADPAAARASFERAYGERRAALTGRVRDVVACLDDPAAPAVAFVREWADLLERYRRRVTELDDGRMIQPMIEPGEALRVRPGDPPAPHREPSELQRLVFDNPAYHEAIFADPAFRRYRVLLNYTYLHLTRLGLTPLDRFRTCHLLADAVEEVYGVSGLHALRRFTGRSPAAG</sequence>
<dbReference type="Pfam" id="PF14028">
    <property type="entry name" value="Lant_dehydr_C"/>
    <property type="match status" value="1"/>
</dbReference>
<feature type="region of interest" description="Disordered" evidence="1">
    <location>
        <begin position="1"/>
        <end position="27"/>
    </location>
</feature>
<dbReference type="Proteomes" id="UP000295136">
    <property type="component" value="Unassembled WGS sequence"/>
</dbReference>
<feature type="domain" description="Thiopeptide-type bacteriocin biosynthesis" evidence="2">
    <location>
        <begin position="50"/>
        <end position="393"/>
    </location>
</feature>
<dbReference type="InterPro" id="IPR023809">
    <property type="entry name" value="Thiopep_bacteriocin_synth_dom"/>
</dbReference>
<dbReference type="InterPro" id="IPR054643">
    <property type="entry name" value="TbtD_PbtD_pyrid"/>
</dbReference>
<comment type="caution">
    <text evidence="3">The sequence shown here is derived from an EMBL/GenBank/DDBJ whole genome shotgun (WGS) entry which is preliminary data.</text>
</comment>
<dbReference type="EMBL" id="SMLD01000256">
    <property type="protein sequence ID" value="TDE24937.1"/>
    <property type="molecule type" value="Genomic_DNA"/>
</dbReference>
<organism evidence="3 4">
    <name type="scientific">Nonomuraea mesophila</name>
    <dbReference type="NCBI Taxonomy" id="2530382"/>
    <lineage>
        <taxon>Bacteria</taxon>
        <taxon>Bacillati</taxon>
        <taxon>Actinomycetota</taxon>
        <taxon>Actinomycetes</taxon>
        <taxon>Streptosporangiales</taxon>
        <taxon>Streptosporangiaceae</taxon>
        <taxon>Nonomuraea</taxon>
    </lineage>
</organism>
<dbReference type="AlphaFoldDB" id="A0A4R5E540"/>
<protein>
    <recommendedName>
        <fullName evidence="2">Thiopeptide-type bacteriocin biosynthesis domain-containing protein</fullName>
    </recommendedName>
</protein>
<evidence type="ECO:0000313" key="4">
    <source>
        <dbReference type="Proteomes" id="UP000295136"/>
    </source>
</evidence>
<evidence type="ECO:0000259" key="2">
    <source>
        <dbReference type="Pfam" id="PF14028"/>
    </source>
</evidence>